<reference evidence="2 3" key="1">
    <citation type="journal article" date="2021" name="Sci. Rep.">
        <title>The distribution of antibiotic resistance genes in chicken gut microbiota commensals.</title>
        <authorList>
            <person name="Juricova H."/>
            <person name="Matiasovicova J."/>
            <person name="Kubasova T."/>
            <person name="Cejkova D."/>
            <person name="Rychlik I."/>
        </authorList>
    </citation>
    <scope>NUCLEOTIDE SEQUENCE [LARGE SCALE GENOMIC DNA]</scope>
    <source>
        <strain evidence="2 3">An819</strain>
    </source>
</reference>
<evidence type="ECO:0000313" key="3">
    <source>
        <dbReference type="Proteomes" id="UP000764045"/>
    </source>
</evidence>
<accession>A0A938WPE5</accession>
<name>A0A938WPE5_9BACT</name>
<evidence type="ECO:0000313" key="2">
    <source>
        <dbReference type="EMBL" id="MBM6662722.1"/>
    </source>
</evidence>
<feature type="compositionally biased region" description="Basic and acidic residues" evidence="1">
    <location>
        <begin position="161"/>
        <end position="172"/>
    </location>
</feature>
<evidence type="ECO:0000256" key="1">
    <source>
        <dbReference type="SAM" id="MobiDB-lite"/>
    </source>
</evidence>
<sequence>MDNKIYDLLQHYYGLGVKKYSQLWEYARALDYGTDVYMGGGEYCQTQDINNKQKYYELIFNAYNELKDYEQVIKEDYNSLTEREWFCRSEECKAVEAMYYICKVYHDEIEYITEYIGLGQKSGKADVIKNRLSSEWQAKPEPQQKRPKQQQKSQPVRGKGRPKETLKDKMINDADGSKLQKVHTVMNGKKGKDAALIVLACIKKGWMPKPTFTQVAEEFGDIGTQQGFTKYLYEKWFTKDEIEGAINSLD</sequence>
<dbReference type="AlphaFoldDB" id="A0A938WPE5"/>
<dbReference type="Proteomes" id="UP000764045">
    <property type="component" value="Unassembled WGS sequence"/>
</dbReference>
<proteinExistence type="predicted"/>
<dbReference type="RefSeq" id="WP_205111409.1">
    <property type="nucleotide sequence ID" value="NZ_JACJJL010000027.1"/>
</dbReference>
<organism evidence="2 3">
    <name type="scientific">Marseilla massiliensis</name>
    <dbReference type="NCBI Taxonomy" id="1841864"/>
    <lineage>
        <taxon>Bacteria</taxon>
        <taxon>Pseudomonadati</taxon>
        <taxon>Bacteroidota</taxon>
        <taxon>Bacteroidia</taxon>
        <taxon>Bacteroidales</taxon>
        <taxon>Prevotellaceae</taxon>
        <taxon>Marseilla</taxon>
    </lineage>
</organism>
<feature type="region of interest" description="Disordered" evidence="1">
    <location>
        <begin position="135"/>
        <end position="172"/>
    </location>
</feature>
<keyword evidence="3" id="KW-1185">Reference proteome</keyword>
<comment type="caution">
    <text evidence="2">The sequence shown here is derived from an EMBL/GenBank/DDBJ whole genome shotgun (WGS) entry which is preliminary data.</text>
</comment>
<dbReference type="EMBL" id="JACJJL010000027">
    <property type="protein sequence ID" value="MBM6662722.1"/>
    <property type="molecule type" value="Genomic_DNA"/>
</dbReference>
<protein>
    <submittedName>
        <fullName evidence="2">Uncharacterized protein</fullName>
    </submittedName>
</protein>
<gene>
    <name evidence="2" type="ORF">H6B30_13360</name>
</gene>